<protein>
    <submittedName>
        <fullName evidence="2">Uncharacterized protein</fullName>
    </submittedName>
</protein>
<feature type="transmembrane region" description="Helical" evidence="1">
    <location>
        <begin position="492"/>
        <end position="510"/>
    </location>
</feature>
<keyword evidence="3" id="KW-1185">Reference proteome</keyword>
<feature type="transmembrane region" description="Helical" evidence="1">
    <location>
        <begin position="465"/>
        <end position="486"/>
    </location>
</feature>
<keyword evidence="1" id="KW-0472">Membrane</keyword>
<evidence type="ECO:0000256" key="1">
    <source>
        <dbReference type="SAM" id="Phobius"/>
    </source>
</evidence>
<feature type="transmembrane region" description="Helical" evidence="1">
    <location>
        <begin position="302"/>
        <end position="324"/>
    </location>
</feature>
<keyword evidence="1" id="KW-0812">Transmembrane</keyword>
<feature type="transmembrane region" description="Helical" evidence="1">
    <location>
        <begin position="28"/>
        <end position="48"/>
    </location>
</feature>
<sequence length="531" mass="56091">MTEVSRLHAARAIYLNREGAPTAGDRWFSLYLIAFVTAFYITPVAYLIGDFLDPTLAEGITSSEAVGATSSTLTTLGLAALLSGRWVQGPAFLTPFLAHTLLGSDLSRHQVLRRPTLSSLLAIATAVTAVAAIGVFALTHAGAWPWQHYGWLLAAAFLLGILWGLLSFLGQRLSDRGLLFTAGILLLLAVLGVLLPGTVKASPFGWAAMIWAGEASWGPVSGLAAVAMAGAVLVFANPSALEKLPAARILAQSRRLSDARLFTSTGNINDAVELFRAKPRRRLSRMTLGSGLRQDAVTALRAPLSLLTAALFIPTGAALLGLTVSSVGVHFEESRLVVTVPLGVLGALLIFFGTGSLTEGWRQVKNEFDAAALFGWSARRAIGRRMLWPLMTTTALTGIGVGLILALDLQGPHMPAVQVVAWTLGMTALALAARFFQSMRDRDIPVEFLAPTVIPGGIDLSAVKILVWLGDGIILTVTGVLAMIILPWETPTLAVTLGVLVLIGFAWGWARTGGNLLTRAPKKSTVGSLGA</sequence>
<name>A0A7X8THA3_9MICC</name>
<proteinExistence type="predicted"/>
<evidence type="ECO:0000313" key="2">
    <source>
        <dbReference type="EMBL" id="NLS08712.1"/>
    </source>
</evidence>
<reference evidence="2 3" key="1">
    <citation type="submission" date="2020-04" db="EMBL/GenBank/DDBJ databases">
        <title>Nesterenkonia sp. nov., isolated from marine sediment.</title>
        <authorList>
            <person name="Zhang G."/>
        </authorList>
    </citation>
    <scope>NUCLEOTIDE SEQUENCE [LARGE SCALE GENOMIC DNA]</scope>
    <source>
        <strain evidence="2 3">MY13</strain>
    </source>
</reference>
<dbReference type="EMBL" id="JABAHY010000001">
    <property type="protein sequence ID" value="NLS08712.1"/>
    <property type="molecule type" value="Genomic_DNA"/>
</dbReference>
<feature type="transmembrane region" description="Helical" evidence="1">
    <location>
        <begin position="419"/>
        <end position="436"/>
    </location>
</feature>
<feature type="transmembrane region" description="Helical" evidence="1">
    <location>
        <begin position="215"/>
        <end position="236"/>
    </location>
</feature>
<accession>A0A7X8THA3</accession>
<feature type="transmembrane region" description="Helical" evidence="1">
    <location>
        <begin position="117"/>
        <end position="137"/>
    </location>
</feature>
<keyword evidence="1" id="KW-1133">Transmembrane helix</keyword>
<feature type="transmembrane region" description="Helical" evidence="1">
    <location>
        <begin position="177"/>
        <end position="195"/>
    </location>
</feature>
<feature type="transmembrane region" description="Helical" evidence="1">
    <location>
        <begin position="149"/>
        <end position="170"/>
    </location>
</feature>
<organism evidence="2 3">
    <name type="scientific">Nesterenkonia sedimenti</name>
    <dbReference type="NCBI Taxonomy" id="1463632"/>
    <lineage>
        <taxon>Bacteria</taxon>
        <taxon>Bacillati</taxon>
        <taxon>Actinomycetota</taxon>
        <taxon>Actinomycetes</taxon>
        <taxon>Micrococcales</taxon>
        <taxon>Micrococcaceae</taxon>
        <taxon>Nesterenkonia</taxon>
    </lineage>
</organism>
<feature type="transmembrane region" description="Helical" evidence="1">
    <location>
        <begin position="336"/>
        <end position="357"/>
    </location>
</feature>
<evidence type="ECO:0000313" key="3">
    <source>
        <dbReference type="Proteomes" id="UP000523139"/>
    </source>
</evidence>
<gene>
    <name evidence="2" type="ORF">HGQ17_01570</name>
</gene>
<feature type="transmembrane region" description="Helical" evidence="1">
    <location>
        <begin position="387"/>
        <end position="407"/>
    </location>
</feature>
<dbReference type="RefSeq" id="WP_168886202.1">
    <property type="nucleotide sequence ID" value="NZ_JABAHY010000001.1"/>
</dbReference>
<dbReference type="Proteomes" id="UP000523139">
    <property type="component" value="Unassembled WGS sequence"/>
</dbReference>
<comment type="caution">
    <text evidence="2">The sequence shown here is derived from an EMBL/GenBank/DDBJ whole genome shotgun (WGS) entry which is preliminary data.</text>
</comment>
<dbReference type="AlphaFoldDB" id="A0A7X8THA3"/>